<dbReference type="InterPro" id="IPR008145">
    <property type="entry name" value="GK/Ca_channel_bsu"/>
</dbReference>
<dbReference type="PROSITE" id="PS00856">
    <property type="entry name" value="GUANYLATE_KINASE_1"/>
    <property type="match status" value="1"/>
</dbReference>
<dbReference type="FunFam" id="3.40.50.300:FF:000855">
    <property type="entry name" value="Guanylate kinase"/>
    <property type="match status" value="1"/>
</dbReference>
<evidence type="ECO:0000256" key="9">
    <source>
        <dbReference type="ARBA" id="ARBA00022777"/>
    </source>
</evidence>
<evidence type="ECO:0000256" key="3">
    <source>
        <dbReference type="ARBA" id="ARBA00005790"/>
    </source>
</evidence>
<dbReference type="RefSeq" id="WP_168876947.1">
    <property type="nucleotide sequence ID" value="NZ_JABAIM010000001.1"/>
</dbReference>
<evidence type="ECO:0000313" key="16">
    <source>
        <dbReference type="Proteomes" id="UP000587991"/>
    </source>
</evidence>
<organism evidence="15 16">
    <name type="scientific">Leeia aquatica</name>
    <dbReference type="NCBI Taxonomy" id="2725557"/>
    <lineage>
        <taxon>Bacteria</taxon>
        <taxon>Pseudomonadati</taxon>
        <taxon>Pseudomonadota</taxon>
        <taxon>Betaproteobacteria</taxon>
        <taxon>Neisseriales</taxon>
        <taxon>Leeiaceae</taxon>
        <taxon>Leeia</taxon>
    </lineage>
</organism>
<keyword evidence="6 13" id="KW-0963">Cytoplasm</keyword>
<dbReference type="GO" id="GO:0004385">
    <property type="term" value="F:GMP kinase activity"/>
    <property type="evidence" value="ECO:0007669"/>
    <property type="project" value="UniProtKB-UniRule"/>
</dbReference>
<dbReference type="InterPro" id="IPR017665">
    <property type="entry name" value="Guanylate_kinase"/>
</dbReference>
<comment type="function">
    <text evidence="1 13">Essential for recycling GMP and indirectly, cGMP.</text>
</comment>
<evidence type="ECO:0000256" key="13">
    <source>
        <dbReference type="HAMAP-Rule" id="MF_00328"/>
    </source>
</evidence>
<dbReference type="SUPFAM" id="SSF52540">
    <property type="entry name" value="P-loop containing nucleoside triphosphate hydrolases"/>
    <property type="match status" value="1"/>
</dbReference>
<dbReference type="Pfam" id="PF00625">
    <property type="entry name" value="Guanylate_kin"/>
    <property type="match status" value="1"/>
</dbReference>
<dbReference type="Gene3D" id="3.30.63.10">
    <property type="entry name" value="Guanylate Kinase phosphate binding domain"/>
    <property type="match status" value="1"/>
</dbReference>
<evidence type="ECO:0000256" key="10">
    <source>
        <dbReference type="ARBA" id="ARBA00022840"/>
    </source>
</evidence>
<dbReference type="InterPro" id="IPR020590">
    <property type="entry name" value="Guanylate_kinase_CS"/>
</dbReference>
<gene>
    <name evidence="13 15" type="primary">gmk</name>
    <name evidence="15" type="ORF">HF682_06995</name>
</gene>
<accession>A0A847RUL5</accession>
<dbReference type="SMART" id="SM00072">
    <property type="entry name" value="GuKc"/>
    <property type="match status" value="1"/>
</dbReference>
<comment type="similarity">
    <text evidence="3 13">Belongs to the guanylate kinase family.</text>
</comment>
<dbReference type="Proteomes" id="UP000587991">
    <property type="component" value="Unassembled WGS sequence"/>
</dbReference>
<keyword evidence="7 13" id="KW-0808">Transferase</keyword>
<dbReference type="InterPro" id="IPR008144">
    <property type="entry name" value="Guanylate_kin-like_dom"/>
</dbReference>
<dbReference type="FunFam" id="3.30.63.10:FF:000002">
    <property type="entry name" value="Guanylate kinase 1"/>
    <property type="match status" value="1"/>
</dbReference>
<keyword evidence="16" id="KW-1185">Reference proteome</keyword>
<evidence type="ECO:0000256" key="6">
    <source>
        <dbReference type="ARBA" id="ARBA00022490"/>
    </source>
</evidence>
<comment type="catalytic activity">
    <reaction evidence="12 13">
        <text>GMP + ATP = GDP + ADP</text>
        <dbReference type="Rhea" id="RHEA:20780"/>
        <dbReference type="ChEBI" id="CHEBI:30616"/>
        <dbReference type="ChEBI" id="CHEBI:58115"/>
        <dbReference type="ChEBI" id="CHEBI:58189"/>
        <dbReference type="ChEBI" id="CHEBI:456216"/>
        <dbReference type="EC" id="2.7.4.8"/>
    </reaction>
</comment>
<name>A0A847RUL5_9NEIS</name>
<dbReference type="AlphaFoldDB" id="A0A847RUL5"/>
<dbReference type="EMBL" id="JABAIM010000001">
    <property type="protein sequence ID" value="NLR74900.1"/>
    <property type="molecule type" value="Genomic_DNA"/>
</dbReference>
<reference evidence="15 16" key="1">
    <citation type="submission" date="2020-04" db="EMBL/GenBank/DDBJ databases">
        <title>Draft genome of Leeia sp. IMCC25680.</title>
        <authorList>
            <person name="Song J."/>
            <person name="Cho J.-C."/>
        </authorList>
    </citation>
    <scope>NUCLEOTIDE SEQUENCE [LARGE SCALE GENOMIC DNA]</scope>
    <source>
        <strain evidence="15 16">IMCC25680</strain>
    </source>
</reference>
<dbReference type="InterPro" id="IPR027417">
    <property type="entry name" value="P-loop_NTPase"/>
</dbReference>
<evidence type="ECO:0000256" key="4">
    <source>
        <dbReference type="ARBA" id="ARBA00012961"/>
    </source>
</evidence>
<dbReference type="PANTHER" id="PTHR23117">
    <property type="entry name" value="GUANYLATE KINASE-RELATED"/>
    <property type="match status" value="1"/>
</dbReference>
<proteinExistence type="inferred from homology"/>
<evidence type="ECO:0000256" key="8">
    <source>
        <dbReference type="ARBA" id="ARBA00022741"/>
    </source>
</evidence>
<evidence type="ECO:0000256" key="2">
    <source>
        <dbReference type="ARBA" id="ARBA00004496"/>
    </source>
</evidence>
<dbReference type="PANTHER" id="PTHR23117:SF13">
    <property type="entry name" value="GUANYLATE KINASE"/>
    <property type="match status" value="1"/>
</dbReference>
<dbReference type="GO" id="GO:0005524">
    <property type="term" value="F:ATP binding"/>
    <property type="evidence" value="ECO:0007669"/>
    <property type="project" value="UniProtKB-UniRule"/>
</dbReference>
<dbReference type="CDD" id="cd00071">
    <property type="entry name" value="GMPK"/>
    <property type="match status" value="1"/>
</dbReference>
<evidence type="ECO:0000256" key="1">
    <source>
        <dbReference type="ARBA" id="ARBA00003531"/>
    </source>
</evidence>
<evidence type="ECO:0000313" key="15">
    <source>
        <dbReference type="EMBL" id="NLR74900.1"/>
    </source>
</evidence>
<comment type="subcellular location">
    <subcellularLocation>
        <location evidence="2 13">Cytoplasm</location>
    </subcellularLocation>
</comment>
<keyword evidence="10 13" id="KW-0067">ATP-binding</keyword>
<evidence type="ECO:0000256" key="5">
    <source>
        <dbReference type="ARBA" id="ARBA00016296"/>
    </source>
</evidence>
<protein>
    <recommendedName>
        <fullName evidence="5 13">Guanylate kinase</fullName>
        <ecNumber evidence="4 13">2.7.4.8</ecNumber>
    </recommendedName>
    <alternativeName>
        <fullName evidence="11 13">GMP kinase</fullName>
    </alternativeName>
</protein>
<evidence type="ECO:0000256" key="12">
    <source>
        <dbReference type="ARBA" id="ARBA00048594"/>
    </source>
</evidence>
<feature type="binding site" evidence="13">
    <location>
        <begin position="11"/>
        <end position="18"/>
    </location>
    <ligand>
        <name>ATP</name>
        <dbReference type="ChEBI" id="CHEBI:30616"/>
    </ligand>
</feature>
<dbReference type="Gene3D" id="3.40.50.300">
    <property type="entry name" value="P-loop containing nucleotide triphosphate hydrolases"/>
    <property type="match status" value="1"/>
</dbReference>
<dbReference type="PROSITE" id="PS50052">
    <property type="entry name" value="GUANYLATE_KINASE_2"/>
    <property type="match status" value="1"/>
</dbReference>
<dbReference type="EC" id="2.7.4.8" evidence="4 13"/>
<keyword evidence="9 13" id="KW-0418">Kinase</keyword>
<feature type="domain" description="Guanylate kinase-like" evidence="14">
    <location>
        <begin position="4"/>
        <end position="182"/>
    </location>
</feature>
<sequence>MQTGNIFIVAAPSGAGKTTLVSALLAADSNVRLSVSYTTRAPREGERHGTDYHFVSRDEFVAMIGRGEFLEHAEVYGNFYGTSERWIREQLAKGQDILLEIDWQGAQQVRKLFPQAISVFVLPPSLETLERRLRGRAKDSEDAIQRRMQSAQEEIRHVDEYDYVIVNEYIDEAVRDIISLVRAARLRIASQMERHTTLIAELKG</sequence>
<dbReference type="NCBIfam" id="TIGR03263">
    <property type="entry name" value="guanyl_kin"/>
    <property type="match status" value="1"/>
</dbReference>
<dbReference type="HAMAP" id="MF_00328">
    <property type="entry name" value="Guanylate_kinase"/>
    <property type="match status" value="1"/>
</dbReference>
<dbReference type="GO" id="GO:0005829">
    <property type="term" value="C:cytosol"/>
    <property type="evidence" value="ECO:0007669"/>
    <property type="project" value="TreeGrafter"/>
</dbReference>
<comment type="caution">
    <text evidence="15">The sequence shown here is derived from an EMBL/GenBank/DDBJ whole genome shotgun (WGS) entry which is preliminary data.</text>
</comment>
<evidence type="ECO:0000256" key="11">
    <source>
        <dbReference type="ARBA" id="ARBA00030128"/>
    </source>
</evidence>
<evidence type="ECO:0000256" key="7">
    <source>
        <dbReference type="ARBA" id="ARBA00022679"/>
    </source>
</evidence>
<evidence type="ECO:0000259" key="14">
    <source>
        <dbReference type="PROSITE" id="PS50052"/>
    </source>
</evidence>
<keyword evidence="8 13" id="KW-0547">Nucleotide-binding</keyword>